<sequence>MDMTKRFDVWWSEAKFYVPIALQAVLSAIFYWVGWSGSSATDSMPLARAGALATAVSIGFTVWRYNAILAAGAARGKAAFAKAVDAMNLQYVNKEQAKKNFDDKLDSATARIDQVITAVSVALLILATLVWGFGDLAKAYR</sequence>
<evidence type="ECO:0000313" key="2">
    <source>
        <dbReference type="EMBL" id="PLR27926.1"/>
    </source>
</evidence>
<accession>A0A2N5DPE1</accession>
<name>A0A2N5DPE1_9CAUL</name>
<feature type="transmembrane region" description="Helical" evidence="1">
    <location>
        <begin position="16"/>
        <end position="34"/>
    </location>
</feature>
<comment type="caution">
    <text evidence="2">The sequence shown here is derived from an EMBL/GenBank/DDBJ whole genome shotgun (WGS) entry which is preliminary data.</text>
</comment>
<feature type="transmembrane region" description="Helical" evidence="1">
    <location>
        <begin position="115"/>
        <end position="134"/>
    </location>
</feature>
<evidence type="ECO:0000313" key="3">
    <source>
        <dbReference type="Proteomes" id="UP000234479"/>
    </source>
</evidence>
<dbReference type="EMBL" id="PJRS01000011">
    <property type="protein sequence ID" value="PLR27926.1"/>
    <property type="molecule type" value="Genomic_DNA"/>
</dbReference>
<organism evidence="2 3">
    <name type="scientific">Caulobacter zeae</name>
    <dbReference type="NCBI Taxonomy" id="2055137"/>
    <lineage>
        <taxon>Bacteria</taxon>
        <taxon>Pseudomonadati</taxon>
        <taxon>Pseudomonadota</taxon>
        <taxon>Alphaproteobacteria</taxon>
        <taxon>Caulobacterales</taxon>
        <taxon>Caulobacteraceae</taxon>
        <taxon>Caulobacter</taxon>
    </lineage>
</organism>
<keyword evidence="3" id="KW-1185">Reference proteome</keyword>
<keyword evidence="1" id="KW-0472">Membrane</keyword>
<proteinExistence type="predicted"/>
<keyword evidence="1" id="KW-0812">Transmembrane</keyword>
<evidence type="ECO:0000256" key="1">
    <source>
        <dbReference type="SAM" id="Phobius"/>
    </source>
</evidence>
<gene>
    <name evidence="2" type="ORF">SGCZBJ_06135</name>
</gene>
<keyword evidence="1" id="KW-1133">Transmembrane helix</keyword>
<feature type="transmembrane region" description="Helical" evidence="1">
    <location>
        <begin position="46"/>
        <end position="65"/>
    </location>
</feature>
<protein>
    <submittedName>
        <fullName evidence="2">Uncharacterized protein</fullName>
    </submittedName>
</protein>
<reference evidence="2 3" key="1">
    <citation type="submission" date="2017-12" db="EMBL/GenBank/DDBJ databases">
        <title>The genome sequence of Caulobacter sp. 410.</title>
        <authorList>
            <person name="Gao J."/>
            <person name="Mao X."/>
            <person name="Sun J."/>
        </authorList>
    </citation>
    <scope>NUCLEOTIDE SEQUENCE [LARGE SCALE GENOMIC DNA]</scope>
    <source>
        <strain evidence="2 3">410</strain>
    </source>
</reference>
<dbReference type="Proteomes" id="UP000234479">
    <property type="component" value="Unassembled WGS sequence"/>
</dbReference>
<dbReference type="AlphaFoldDB" id="A0A2N5DPE1"/>